<dbReference type="Pfam" id="PF04531">
    <property type="entry name" value="Phage_holin_1"/>
    <property type="match status" value="1"/>
</dbReference>
<sequence length="103" mass="11422">MKNINWKVRLKSKSFWVALIPALALAVQAIAAVFGFEYDFGDLVNKLIVVVNTVFAVLVIVGIVNDPTTSGISDSQQALTYKQPKKDTVDYGDGQEFTERKEK</sequence>
<name>A0ABD4ZXH7_ENTGA</name>
<accession>A0ABD4ZXH7</accession>
<dbReference type="AlphaFoldDB" id="A0ABD4ZXH7"/>
<evidence type="ECO:0000313" key="3">
    <source>
        <dbReference type="EMBL" id="MDL4937348.1"/>
    </source>
</evidence>
<keyword evidence="2" id="KW-0472">Membrane</keyword>
<feature type="transmembrane region" description="Helical" evidence="2">
    <location>
        <begin position="47"/>
        <end position="64"/>
    </location>
</feature>
<comment type="caution">
    <text evidence="3">The sequence shown here is derived from an EMBL/GenBank/DDBJ whole genome shotgun (WGS) entry which is preliminary data.</text>
</comment>
<dbReference type="InterPro" id="IPR006485">
    <property type="entry name" value="Phage-like_holin"/>
</dbReference>
<gene>
    <name evidence="3" type="ORF">QRX88_16720</name>
</gene>
<organism evidence="3 4">
    <name type="scientific">Enterococcus gallinarum</name>
    <dbReference type="NCBI Taxonomy" id="1353"/>
    <lineage>
        <taxon>Bacteria</taxon>
        <taxon>Bacillati</taxon>
        <taxon>Bacillota</taxon>
        <taxon>Bacilli</taxon>
        <taxon>Lactobacillales</taxon>
        <taxon>Enterococcaceae</taxon>
        <taxon>Enterococcus</taxon>
    </lineage>
</organism>
<proteinExistence type="predicted"/>
<dbReference type="NCBIfam" id="TIGR01598">
    <property type="entry name" value="holin_phiLC3"/>
    <property type="match status" value="1"/>
</dbReference>
<feature type="region of interest" description="Disordered" evidence="1">
    <location>
        <begin position="83"/>
        <end position="103"/>
    </location>
</feature>
<dbReference type="RefSeq" id="WP_135172197.1">
    <property type="nucleotide sequence ID" value="NZ_CAJSYR010000014.1"/>
</dbReference>
<dbReference type="Proteomes" id="UP001241571">
    <property type="component" value="Unassembled WGS sequence"/>
</dbReference>
<dbReference type="EMBL" id="JASUBT010000016">
    <property type="protein sequence ID" value="MDL4937348.1"/>
    <property type="molecule type" value="Genomic_DNA"/>
</dbReference>
<evidence type="ECO:0000313" key="4">
    <source>
        <dbReference type="Proteomes" id="UP001241571"/>
    </source>
</evidence>
<evidence type="ECO:0000256" key="1">
    <source>
        <dbReference type="SAM" id="MobiDB-lite"/>
    </source>
</evidence>
<keyword evidence="2" id="KW-0812">Transmembrane</keyword>
<reference evidence="3 4" key="1">
    <citation type="submission" date="2023-06" db="EMBL/GenBank/DDBJ databases">
        <title>Acute promotion of culturable opportunistic pathogens and persistent increase of antibiotic resistance following antibiotic exposure in mouse gut microbiota.</title>
        <authorList>
            <person name="Li L."/>
            <person name="Wang B."/>
            <person name="Sun Y."/>
            <person name="Wang M."/>
            <person name="Xu H."/>
        </authorList>
    </citation>
    <scope>NUCLEOTIDE SEQUENCE [LARGE SCALE GENOMIC DNA]</scope>
    <source>
        <strain evidence="3 4">CRI2_2</strain>
    </source>
</reference>
<keyword evidence="2" id="KW-1133">Transmembrane helix</keyword>
<evidence type="ECO:0000256" key="2">
    <source>
        <dbReference type="SAM" id="Phobius"/>
    </source>
</evidence>
<protein>
    <submittedName>
        <fullName evidence="3">Phage holin</fullName>
    </submittedName>
</protein>